<accession>A0A244ENY5</accession>
<name>A0A244ENY5_PSESX</name>
<comment type="caution">
    <text evidence="1">The sequence shown here is derived from an EMBL/GenBank/DDBJ whole genome shotgun (WGS) entry which is preliminary data.</text>
</comment>
<protein>
    <recommendedName>
        <fullName evidence="3">Acyl carrier protein</fullName>
    </recommendedName>
</protein>
<dbReference type="Gene3D" id="1.10.1200.10">
    <property type="entry name" value="ACP-like"/>
    <property type="match status" value="1"/>
</dbReference>
<evidence type="ECO:0000313" key="1">
    <source>
        <dbReference type="EMBL" id="OUM06187.1"/>
    </source>
</evidence>
<evidence type="ECO:0000313" key="2">
    <source>
        <dbReference type="Proteomes" id="UP000195128"/>
    </source>
</evidence>
<gene>
    <name evidence="1" type="ORF">BW686_18110</name>
</gene>
<dbReference type="SUPFAM" id="SSF47336">
    <property type="entry name" value="ACP-like"/>
    <property type="match status" value="1"/>
</dbReference>
<dbReference type="EMBL" id="MTSA01000013">
    <property type="protein sequence ID" value="OUM06187.1"/>
    <property type="molecule type" value="Genomic_DNA"/>
</dbReference>
<reference evidence="1 2" key="1">
    <citation type="submission" date="2017-01" db="EMBL/GenBank/DDBJ databases">
        <authorList>
            <person name="Mah S.A."/>
            <person name="Swanson W.J."/>
            <person name="Moy G.W."/>
            <person name="Vacquier V.D."/>
        </authorList>
    </citation>
    <scope>NUCLEOTIDE SEQUENCE [LARGE SCALE GENOMIC DNA]</scope>
    <source>
        <strain evidence="1">PDD-32b-74</strain>
    </source>
</reference>
<dbReference type="Proteomes" id="UP000195128">
    <property type="component" value="Unassembled WGS sequence"/>
</dbReference>
<evidence type="ECO:0008006" key="3">
    <source>
        <dbReference type="Google" id="ProtNLM"/>
    </source>
</evidence>
<dbReference type="InterPro" id="IPR036736">
    <property type="entry name" value="ACP-like_sf"/>
</dbReference>
<dbReference type="RefSeq" id="WP_245399105.1">
    <property type="nucleotide sequence ID" value="NZ_JAHZNS010000017.1"/>
</dbReference>
<organism evidence="1 2">
    <name type="scientific">Pseudomonas syringae</name>
    <dbReference type="NCBI Taxonomy" id="317"/>
    <lineage>
        <taxon>Bacteria</taxon>
        <taxon>Pseudomonadati</taxon>
        <taxon>Pseudomonadota</taxon>
        <taxon>Gammaproteobacteria</taxon>
        <taxon>Pseudomonadales</taxon>
        <taxon>Pseudomonadaceae</taxon>
        <taxon>Pseudomonas</taxon>
    </lineage>
</organism>
<dbReference type="AlphaFoldDB" id="A0A244ENY5"/>
<sequence length="104" mass="11681">MNREAITQIVFNELGIILVDKSGIHEDATFSELRLDDVDIQTLFGRLEEAFNFTVPRFMHIHAIQRPEGLALKMVVELIVLMGQETVPDDGKKSGSGNEPGHHR</sequence>
<proteinExistence type="predicted"/>